<sequence length="150" mass="16316">MVLRGCAGSVRVACFSIVRNECAVANQSQTTNGSMQCASQCDDGWQICTNRQYVPMGACLLVVLGRCARWLFNGCPAAVQRAQRLSGASGASGVRVGHAGESWPELVVLRRSSDGARVASHLILAIRWRETSHDFDFWRLFSSRATPNTP</sequence>
<reference evidence="1 2" key="1">
    <citation type="journal article" date="2016" name="Sci. Rep.">
        <title>Evaluation of genetic diversity among strains of the human gut commensal Bifidobacterium adolescentis.</title>
        <authorList>
            <person name="Duranti S."/>
            <person name="Milani C."/>
            <person name="Lugli G.A."/>
            <person name="Mancabelli L."/>
            <person name="Turroni F."/>
            <person name="Ferrario C."/>
            <person name="Mangifesta M."/>
            <person name="Viappiani A."/>
            <person name="Sanchez B."/>
            <person name="Margolles A."/>
            <person name="van Sinderen D."/>
            <person name="Ventura M."/>
        </authorList>
    </citation>
    <scope>NUCLEOTIDE SEQUENCE [LARGE SCALE GENOMIC DNA]</scope>
    <source>
        <strain evidence="1 2">AD2-8</strain>
    </source>
</reference>
<dbReference type="EMBL" id="LNKF01000012">
    <property type="protein sequence ID" value="OSG91310.1"/>
    <property type="molecule type" value="Genomic_DNA"/>
</dbReference>
<gene>
    <name evidence="1" type="ORF">AD0028_2046</name>
</gene>
<proteinExistence type="predicted"/>
<evidence type="ECO:0000313" key="2">
    <source>
        <dbReference type="Proteomes" id="UP000193664"/>
    </source>
</evidence>
<protein>
    <submittedName>
        <fullName evidence="1">Uncharacterized protein</fullName>
    </submittedName>
</protein>
<accession>A0A1X2ZA89</accession>
<evidence type="ECO:0000313" key="1">
    <source>
        <dbReference type="EMBL" id="OSG91310.1"/>
    </source>
</evidence>
<name>A0A1X2ZA89_BIFAD</name>
<dbReference type="Proteomes" id="UP000193664">
    <property type="component" value="Unassembled WGS sequence"/>
</dbReference>
<comment type="caution">
    <text evidence="1">The sequence shown here is derived from an EMBL/GenBank/DDBJ whole genome shotgun (WGS) entry which is preliminary data.</text>
</comment>
<organism evidence="1 2">
    <name type="scientific">Bifidobacterium adolescentis</name>
    <dbReference type="NCBI Taxonomy" id="1680"/>
    <lineage>
        <taxon>Bacteria</taxon>
        <taxon>Bacillati</taxon>
        <taxon>Actinomycetota</taxon>
        <taxon>Actinomycetes</taxon>
        <taxon>Bifidobacteriales</taxon>
        <taxon>Bifidobacteriaceae</taxon>
        <taxon>Bifidobacterium</taxon>
    </lineage>
</organism>
<dbReference type="AlphaFoldDB" id="A0A1X2ZA89"/>